<comment type="subcellular location">
    <subcellularLocation>
        <location evidence="2">Cytoplasm</location>
        <location evidence="2">Cytoskeleton</location>
    </subcellularLocation>
    <subcellularLocation>
        <location evidence="1">Nucleus</location>
    </subcellularLocation>
</comment>
<dbReference type="InterPro" id="IPR052074">
    <property type="entry name" value="NonRcpt_TyrProt_Phosphatase"/>
</dbReference>
<dbReference type="PROSITE" id="PS50106">
    <property type="entry name" value="PDZ"/>
    <property type="match status" value="5"/>
</dbReference>
<dbReference type="InterPro" id="IPR000387">
    <property type="entry name" value="Tyr_Pase_dom"/>
</dbReference>
<dbReference type="InterPro" id="IPR018979">
    <property type="entry name" value="FERM_N"/>
</dbReference>
<evidence type="ECO:0000256" key="6">
    <source>
        <dbReference type="ARBA" id="ARBA00023242"/>
    </source>
</evidence>
<reference evidence="12" key="1">
    <citation type="submission" date="2021-02" db="EMBL/GenBank/DDBJ databases">
        <authorList>
            <person name="Nowell W R."/>
        </authorList>
    </citation>
    <scope>NUCLEOTIDE SEQUENCE</scope>
</reference>
<feature type="domain" description="PDZ" evidence="11">
    <location>
        <begin position="1075"/>
        <end position="1146"/>
    </location>
</feature>
<dbReference type="SMART" id="SM00194">
    <property type="entry name" value="PTPc"/>
    <property type="match status" value="1"/>
</dbReference>
<evidence type="ECO:0000256" key="7">
    <source>
        <dbReference type="SAM" id="MobiDB-lite"/>
    </source>
</evidence>
<dbReference type="Gene3D" id="1.20.80.10">
    <property type="match status" value="1"/>
</dbReference>
<dbReference type="InterPro" id="IPR029071">
    <property type="entry name" value="Ubiquitin-like_domsf"/>
</dbReference>
<keyword evidence="14" id="KW-1185">Reference proteome</keyword>
<evidence type="ECO:0000256" key="1">
    <source>
        <dbReference type="ARBA" id="ARBA00004123"/>
    </source>
</evidence>
<feature type="domain" description="PDZ" evidence="11">
    <location>
        <begin position="506"/>
        <end position="587"/>
    </location>
</feature>
<dbReference type="InterPro" id="IPR014352">
    <property type="entry name" value="FERM/acyl-CoA-bd_prot_sf"/>
</dbReference>
<feature type="region of interest" description="Disordered" evidence="7">
    <location>
        <begin position="586"/>
        <end position="620"/>
    </location>
</feature>
<dbReference type="Pfam" id="PF00373">
    <property type="entry name" value="FERM_M"/>
    <property type="match status" value="1"/>
</dbReference>
<accession>A0A814KA62</accession>
<dbReference type="CDD" id="cd14473">
    <property type="entry name" value="FERM_B-lobe"/>
    <property type="match status" value="1"/>
</dbReference>
<evidence type="ECO:0000256" key="3">
    <source>
        <dbReference type="ARBA" id="ARBA00009649"/>
    </source>
</evidence>
<dbReference type="OrthoDB" id="165498at2759"/>
<evidence type="ECO:0000313" key="12">
    <source>
        <dbReference type="EMBL" id="CAF1046651.1"/>
    </source>
</evidence>
<sequence>MHLWLMKLEWTDEQHALHILDQAIDDATNDNNMLTYNPEYQQVVMRRLPDVDSSNKLMNHNTYQSDDLNNQSSVIEDLLPLFENNPNFIILGKRLLNKKRKITYLRSQLNIPTELSPEDKNNTKLVQLRQRLKAKRRLGSINDIALSNEDNNLFRTRSIRRSSASISMPDLSPPALYKQSGPEFVVKRDSKAERIAVPTKNATDNICQVIVLLPNNARVQVGCKNDATVRVIFDTVVTYADLIENSLFGLTILIDGEHCFPPLDLKISKLLNDSKWKNGLATFVMQLKIKYFVTDISLLRHFLTQHFFYLQFRQMLLTDSFQISSDEKLAFSALAFQAEYGNSGQQQQYSAQDAFMVEHYASSDLINEFGIPRLRDLIIEKYLNYVEYNDVHAERKFVDDVMKLDDYGYHMYKLYKDTKKDDTYVVGIRLDDIKYWQLRNRERSYRMHFDWEQIELEFIMNGSDADSIIEQNNISFDRRSQSQDNFDVHNGFTENPTTNGTTRRYEVELYKDQNNSLGMALMGQPEYGIFIKSLQTDGSAAKSGQMQIGDRLILYNGRSVNGLTVHDVANRLSASQNPVTLIMSRENKPNGTTVHQRSVSNERNSVLNESHSPKQRVSWSNDNSFRVPRVVSNESIQTHVSDLSNSYDITSTVFTVTIEKINNSLGFHVVGGIDSEIEDHGIYIKTITPNGAAEESKSLLEGDKILEVNGIPLYSVSHSEAVDVFRKSSTKCHLLVQRYVFPSIVRKSPLPQRHIPLLYYPFSRPDNTFEVILQRSHLGLGLSLAGGSGENKPIEIVEIYPNQSAAASGKLNEGDILLQINDILMHNRNVHDVPTIINESPQQTVKLVVCRPDPNEYRSYIKQNQQMDINQYLKPSITHSGLDISSRSPTLVPNESKLPRDLPPKSPSTRRITPVLPKTKPKRGEVFSIILHKTSDSGLGFTLSSGQSSIGFSHIRSVVKEPALSGGLKHWDRIVSINGHNCLTITHRDLVARLRYAAAGPVHLHIYRPNIEEIVTAKERSRQKQQESSFLNFSMVDIVSNQTIINEQNEKIAISPPTIKRHDSINDTSLYEKILITLPKAPQGTYGIGLNQIDPQQAYGGIYICALQPNSVALKDGRLKTDDRILLINGKSVEHMTYREVVETLKISTKKGVDLLVARSTDNQELNQPNVKEELAHIVSNTANITNMFVSTMPRRNSKLSDANNELKLPIQHVISPDSIESSSSTAGIEEKKSEIISSHHDNEIVEPPTKSIENNEPKEQPLPTADTDDDISDIKTPPISPRTPTESKFIQQELDLPPPKKDQVNTTSNVKSTNDNQERMNFFQQATTNEILLLNAGVAERVEDLTPQKINKISTPAVTMDTSSLMDEHREIELKIDSQEYIEEFKALKMLNDNDDPELSSVALLPENKIKNRFKNVIPYDYNRVKLLSIKPDYINASHLSIPIGVQSMKYIVCPPPVPESVHDFWQMIVEQKVKCILGIFRDQDLKKMKCPSYYPTELKETMTLSPQLSVSLIKERHFQDINVKEFVLGYNGVEHRLIFLTYTQWTEDNVPFDSIHTFLQFIHLGHSYQVTESPLLIHCNTGIGRTSCALMISLTLSHMIRGQTINIYNLGKQCRLQRSGFIQTQEQYRFIYECTKTALNLSLEFQIMQLAQE</sequence>
<feature type="domain" description="PDZ" evidence="11">
    <location>
        <begin position="770"/>
        <end position="842"/>
    </location>
</feature>
<feature type="compositionally biased region" description="Basic and acidic residues" evidence="7">
    <location>
        <begin position="1229"/>
        <end position="1244"/>
    </location>
</feature>
<evidence type="ECO:0000313" key="13">
    <source>
        <dbReference type="EMBL" id="CAF3816460.1"/>
    </source>
</evidence>
<keyword evidence="6" id="KW-0539">Nucleus</keyword>
<proteinExistence type="inferred from homology"/>
<dbReference type="GO" id="GO:0005856">
    <property type="term" value="C:cytoskeleton"/>
    <property type="evidence" value="ECO:0007669"/>
    <property type="project" value="UniProtKB-SubCell"/>
</dbReference>
<dbReference type="InterPro" id="IPR019748">
    <property type="entry name" value="FERM_central"/>
</dbReference>
<dbReference type="SMART" id="SM00228">
    <property type="entry name" value="PDZ"/>
    <property type="match status" value="5"/>
</dbReference>
<organism evidence="12 14">
    <name type="scientific">Didymodactylos carnosus</name>
    <dbReference type="NCBI Taxonomy" id="1234261"/>
    <lineage>
        <taxon>Eukaryota</taxon>
        <taxon>Metazoa</taxon>
        <taxon>Spiralia</taxon>
        <taxon>Gnathifera</taxon>
        <taxon>Rotifera</taxon>
        <taxon>Eurotatoria</taxon>
        <taxon>Bdelloidea</taxon>
        <taxon>Philodinida</taxon>
        <taxon>Philodinidae</taxon>
        <taxon>Didymodactylos</taxon>
    </lineage>
</organism>
<dbReference type="GO" id="GO:0005634">
    <property type="term" value="C:nucleus"/>
    <property type="evidence" value="ECO:0007669"/>
    <property type="project" value="UniProtKB-SubCell"/>
</dbReference>
<dbReference type="SUPFAM" id="SSF54236">
    <property type="entry name" value="Ubiquitin-like"/>
    <property type="match status" value="1"/>
</dbReference>
<dbReference type="InterPro" id="IPR035963">
    <property type="entry name" value="FERM_2"/>
</dbReference>
<comment type="caution">
    <text evidence="12">The sequence shown here is derived from an EMBL/GenBank/DDBJ whole genome shotgun (WGS) entry which is preliminary data.</text>
</comment>
<dbReference type="PROSITE" id="PS50056">
    <property type="entry name" value="TYR_PHOSPHATASE_2"/>
    <property type="match status" value="1"/>
</dbReference>
<evidence type="ECO:0000256" key="5">
    <source>
        <dbReference type="ARBA" id="ARBA00023212"/>
    </source>
</evidence>
<feature type="domain" description="PDZ" evidence="11">
    <location>
        <begin position="655"/>
        <end position="740"/>
    </location>
</feature>
<dbReference type="InterPro" id="IPR001478">
    <property type="entry name" value="PDZ"/>
</dbReference>
<evidence type="ECO:0000256" key="2">
    <source>
        <dbReference type="ARBA" id="ARBA00004245"/>
    </source>
</evidence>
<evidence type="ECO:0008006" key="15">
    <source>
        <dbReference type="Google" id="ProtNLM"/>
    </source>
</evidence>
<evidence type="ECO:0000313" key="14">
    <source>
        <dbReference type="Proteomes" id="UP000663829"/>
    </source>
</evidence>
<comment type="similarity">
    <text evidence="3">Belongs to the protein-tyrosine phosphatase family. Non-receptor class subfamily.</text>
</comment>
<dbReference type="Gene3D" id="3.90.190.10">
    <property type="entry name" value="Protein tyrosine phosphatase superfamily"/>
    <property type="match status" value="1"/>
</dbReference>
<dbReference type="SUPFAM" id="SSF52799">
    <property type="entry name" value="(Phosphotyrosine protein) phosphatases II"/>
    <property type="match status" value="1"/>
</dbReference>
<dbReference type="EMBL" id="CAJOBC010004146">
    <property type="protein sequence ID" value="CAF3816460.1"/>
    <property type="molecule type" value="Genomic_DNA"/>
</dbReference>
<dbReference type="SUPFAM" id="SSF47031">
    <property type="entry name" value="Second domain of FERM"/>
    <property type="match status" value="1"/>
</dbReference>
<dbReference type="CDD" id="cd00136">
    <property type="entry name" value="PDZ_canonical"/>
    <property type="match status" value="2"/>
</dbReference>
<dbReference type="InterPro" id="IPR000299">
    <property type="entry name" value="FERM_domain"/>
</dbReference>
<feature type="domain" description="Tyrosine specific protein phosphatases" evidence="9">
    <location>
        <begin position="1558"/>
        <end position="1631"/>
    </location>
</feature>
<keyword evidence="5" id="KW-0206">Cytoskeleton</keyword>
<feature type="domain" description="PDZ" evidence="11">
    <location>
        <begin position="928"/>
        <end position="995"/>
    </location>
</feature>
<dbReference type="PANTHER" id="PTHR46900">
    <property type="entry name" value="TYROSINE-PROTEIN PHOSPHATASE NON-RECEPTOR TYPE 13"/>
    <property type="match status" value="1"/>
</dbReference>
<feature type="region of interest" description="Disordered" evidence="7">
    <location>
        <begin position="884"/>
        <end position="916"/>
    </location>
</feature>
<feature type="compositionally biased region" description="Polar residues" evidence="7">
    <location>
        <begin position="1305"/>
        <end position="1314"/>
    </location>
</feature>
<dbReference type="InterPro" id="IPR016130">
    <property type="entry name" value="Tyr_Pase_AS"/>
</dbReference>
<evidence type="ECO:0000259" key="11">
    <source>
        <dbReference type="PROSITE" id="PS50106"/>
    </source>
</evidence>
<dbReference type="PANTHER" id="PTHR46900:SF4">
    <property type="entry name" value="FERM AND PDZ DOMAIN CONTAINING 2"/>
    <property type="match status" value="1"/>
</dbReference>
<name>A0A814KA62_9BILA</name>
<dbReference type="InterPro" id="IPR036034">
    <property type="entry name" value="PDZ_sf"/>
</dbReference>
<evidence type="ECO:0000256" key="4">
    <source>
        <dbReference type="ARBA" id="ARBA00022490"/>
    </source>
</evidence>
<feature type="domain" description="FERM" evidence="10">
    <location>
        <begin position="207"/>
        <end position="534"/>
    </location>
</feature>
<feature type="region of interest" description="Disordered" evidence="7">
    <location>
        <begin position="1218"/>
        <end position="1314"/>
    </location>
</feature>
<dbReference type="SMART" id="SM00404">
    <property type="entry name" value="PTPc_motif"/>
    <property type="match status" value="1"/>
</dbReference>
<dbReference type="Pfam" id="PF00595">
    <property type="entry name" value="PDZ"/>
    <property type="match status" value="5"/>
</dbReference>
<dbReference type="EMBL" id="CAJNOQ010004146">
    <property type="protein sequence ID" value="CAF1046651.1"/>
    <property type="molecule type" value="Genomic_DNA"/>
</dbReference>
<dbReference type="PROSITE" id="PS50055">
    <property type="entry name" value="TYR_PHOSPHATASE_PTP"/>
    <property type="match status" value="1"/>
</dbReference>
<evidence type="ECO:0000259" key="9">
    <source>
        <dbReference type="PROSITE" id="PS50056"/>
    </source>
</evidence>
<dbReference type="Gene3D" id="2.30.42.10">
    <property type="match status" value="5"/>
</dbReference>
<dbReference type="Pfam" id="PF09379">
    <property type="entry name" value="FERM_N"/>
    <property type="match status" value="1"/>
</dbReference>
<dbReference type="SUPFAM" id="SSF50156">
    <property type="entry name" value="PDZ domain-like"/>
    <property type="match status" value="5"/>
</dbReference>
<protein>
    <recommendedName>
        <fullName evidence="15">Protein-tyrosine-phosphatase</fullName>
    </recommendedName>
</protein>
<gene>
    <name evidence="12" type="ORF">GPM918_LOCUS16063</name>
    <name evidence="13" type="ORF">SRO942_LOCUS16063</name>
</gene>
<dbReference type="InterPro" id="IPR000242">
    <property type="entry name" value="PTP_cat"/>
</dbReference>
<dbReference type="InterPro" id="IPR003595">
    <property type="entry name" value="Tyr_Pase_cat"/>
</dbReference>
<dbReference type="InterPro" id="IPR019749">
    <property type="entry name" value="Band_41_domain"/>
</dbReference>
<dbReference type="SMART" id="SM00295">
    <property type="entry name" value="B41"/>
    <property type="match status" value="1"/>
</dbReference>
<keyword evidence="4" id="KW-0963">Cytoplasm</keyword>
<dbReference type="GO" id="GO:0004725">
    <property type="term" value="F:protein tyrosine phosphatase activity"/>
    <property type="evidence" value="ECO:0007669"/>
    <property type="project" value="InterPro"/>
</dbReference>
<dbReference type="InterPro" id="IPR029021">
    <property type="entry name" value="Prot-tyrosine_phosphatase-like"/>
</dbReference>
<evidence type="ECO:0000259" key="8">
    <source>
        <dbReference type="PROSITE" id="PS50055"/>
    </source>
</evidence>
<dbReference type="PROSITE" id="PS00383">
    <property type="entry name" value="TYR_PHOSPHATASE_1"/>
    <property type="match status" value="1"/>
</dbReference>
<feature type="compositionally biased region" description="Polar residues" evidence="7">
    <location>
        <begin position="884"/>
        <end position="893"/>
    </location>
</feature>
<dbReference type="PRINTS" id="PR00700">
    <property type="entry name" value="PRTYPHPHTASE"/>
</dbReference>
<dbReference type="Proteomes" id="UP000681722">
    <property type="component" value="Unassembled WGS sequence"/>
</dbReference>
<feature type="domain" description="Tyrosine-protein phosphatase" evidence="8">
    <location>
        <begin position="1382"/>
        <end position="1640"/>
    </location>
</feature>
<evidence type="ECO:0000259" key="10">
    <source>
        <dbReference type="PROSITE" id="PS50057"/>
    </source>
</evidence>
<feature type="compositionally biased region" description="Polar residues" evidence="7">
    <location>
        <begin position="589"/>
        <end position="620"/>
    </location>
</feature>
<dbReference type="PROSITE" id="PS50057">
    <property type="entry name" value="FERM_3"/>
    <property type="match status" value="1"/>
</dbReference>
<dbReference type="Proteomes" id="UP000663829">
    <property type="component" value="Unassembled WGS sequence"/>
</dbReference>
<dbReference type="Pfam" id="PF00102">
    <property type="entry name" value="Y_phosphatase"/>
    <property type="match status" value="1"/>
</dbReference>